<dbReference type="RefSeq" id="WP_182561898.1">
    <property type="nucleotide sequence ID" value="NZ_JACGWT010000008.1"/>
</dbReference>
<evidence type="ECO:0000256" key="2">
    <source>
        <dbReference type="SAM" id="MobiDB-lite"/>
    </source>
</evidence>
<reference evidence="4 5" key="1">
    <citation type="submission" date="2020-07" db="EMBL/GenBank/DDBJ databases">
        <title>Sequencing the genomes of 1000 actinobacteria strains.</title>
        <authorList>
            <person name="Klenk H.-P."/>
        </authorList>
    </citation>
    <scope>NUCLEOTIDE SEQUENCE [LARGE SCALE GENOMIC DNA]</scope>
    <source>
        <strain evidence="4 5">DSM 100723</strain>
    </source>
</reference>
<keyword evidence="5" id="KW-1185">Reference proteome</keyword>
<organism evidence="4 5">
    <name type="scientific">Microlunatus kandeliicorticis</name>
    <dbReference type="NCBI Taxonomy" id="1759536"/>
    <lineage>
        <taxon>Bacteria</taxon>
        <taxon>Bacillati</taxon>
        <taxon>Actinomycetota</taxon>
        <taxon>Actinomycetes</taxon>
        <taxon>Propionibacteriales</taxon>
        <taxon>Propionibacteriaceae</taxon>
        <taxon>Microlunatus</taxon>
    </lineage>
</organism>
<dbReference type="GO" id="GO:0008270">
    <property type="term" value="F:zinc ion binding"/>
    <property type="evidence" value="ECO:0007669"/>
    <property type="project" value="InterPro"/>
</dbReference>
<evidence type="ECO:0000256" key="1">
    <source>
        <dbReference type="ARBA" id="ARBA00023450"/>
    </source>
</evidence>
<feature type="region of interest" description="Disordered" evidence="2">
    <location>
        <begin position="191"/>
        <end position="212"/>
    </location>
</feature>
<dbReference type="Gene3D" id="1.10.30.50">
    <property type="match status" value="1"/>
</dbReference>
<dbReference type="GO" id="GO:0004519">
    <property type="term" value="F:endonuclease activity"/>
    <property type="evidence" value="ECO:0007669"/>
    <property type="project" value="InterPro"/>
</dbReference>
<protein>
    <recommendedName>
        <fullName evidence="3">HNH nuclease domain-containing protein</fullName>
    </recommendedName>
</protein>
<feature type="region of interest" description="Disordered" evidence="2">
    <location>
        <begin position="252"/>
        <end position="291"/>
    </location>
</feature>
<accession>A0A7W3IVY5</accession>
<dbReference type="InterPro" id="IPR003870">
    <property type="entry name" value="DUF222"/>
</dbReference>
<evidence type="ECO:0000313" key="5">
    <source>
        <dbReference type="Proteomes" id="UP000523079"/>
    </source>
</evidence>
<dbReference type="SMART" id="SM00507">
    <property type="entry name" value="HNHc"/>
    <property type="match status" value="1"/>
</dbReference>
<proteinExistence type="inferred from homology"/>
<dbReference type="Pfam" id="PF01844">
    <property type="entry name" value="HNH"/>
    <property type="match status" value="1"/>
</dbReference>
<dbReference type="EMBL" id="JACGWT010000008">
    <property type="protein sequence ID" value="MBA8796266.1"/>
    <property type="molecule type" value="Genomic_DNA"/>
</dbReference>
<dbReference type="InterPro" id="IPR002711">
    <property type="entry name" value="HNH"/>
</dbReference>
<sequence>MSDAAERDRADELAGRICVAASLSAQSEAQLLELIGEFDALDAVRWWDGVRSLAHWLGWACSMSAGTAREHVRVARALRRMPAVQRAFAEGRLSYSKVREVTRVVDVVDEARLLELALTATASQLNRMLAAFRAADGSRLPQQAKRQGRWLHRDDGMVDFRLRLPAEEAALLVAALDAARDRFGAVRPVAAEPAEQPEGSSPPPEHRDTTPAYGTADAVLDLARAFLASVPEDRSGEDRTLVVVHVAAEQLVPDGPDVDRPDVDLPGGTSEDVPAGTPRRTHSTQPPESAELQEVCQVAGIGPVEPATAARLACDADLVGAVVDRHGDVLALGRTRRLVSRSQRRALMIRDRMCRFPGCHRTRHLAAHHVVPWAAGGRTDLDNLVLLCSWHHTTVHEGRLRLTRAEDAGYGWSFCWPDGTPLRPWEGADALDSHLAAPIAERRERDGRTLAAAGRFDDPPARRIRPGWAGERFDRAACVDALFGMRYATAA</sequence>
<dbReference type="AlphaFoldDB" id="A0A7W3IVY5"/>
<dbReference type="Pfam" id="PF02720">
    <property type="entry name" value="DUF222"/>
    <property type="match status" value="1"/>
</dbReference>
<dbReference type="InterPro" id="IPR003615">
    <property type="entry name" value="HNH_nuc"/>
</dbReference>
<dbReference type="GO" id="GO:0003676">
    <property type="term" value="F:nucleic acid binding"/>
    <property type="evidence" value="ECO:0007669"/>
    <property type="project" value="InterPro"/>
</dbReference>
<evidence type="ECO:0000313" key="4">
    <source>
        <dbReference type="EMBL" id="MBA8796266.1"/>
    </source>
</evidence>
<comment type="caution">
    <text evidence="4">The sequence shown here is derived from an EMBL/GenBank/DDBJ whole genome shotgun (WGS) entry which is preliminary data.</text>
</comment>
<dbReference type="CDD" id="cd00085">
    <property type="entry name" value="HNHc"/>
    <property type="match status" value="1"/>
</dbReference>
<feature type="domain" description="HNH nuclease" evidence="3">
    <location>
        <begin position="342"/>
        <end position="393"/>
    </location>
</feature>
<gene>
    <name evidence="4" type="ORF">FHX74_003919</name>
</gene>
<comment type="similarity">
    <text evidence="1">Belongs to the Rv1128c/1148c/1588c/1702c/1945/3466 family.</text>
</comment>
<dbReference type="Proteomes" id="UP000523079">
    <property type="component" value="Unassembled WGS sequence"/>
</dbReference>
<name>A0A7W3IVY5_9ACTN</name>
<evidence type="ECO:0000259" key="3">
    <source>
        <dbReference type="SMART" id="SM00507"/>
    </source>
</evidence>